<dbReference type="GO" id="GO:0008201">
    <property type="term" value="F:heparin binding"/>
    <property type="evidence" value="ECO:0007669"/>
    <property type="project" value="TreeGrafter"/>
</dbReference>
<reference evidence="5" key="1">
    <citation type="submission" date="2021-11" db="EMBL/GenBank/DDBJ databases">
        <authorList>
            <person name="Schell T."/>
        </authorList>
    </citation>
    <scope>NUCLEOTIDE SEQUENCE</scope>
    <source>
        <strain evidence="5">M5</strain>
    </source>
</reference>
<comment type="caution">
    <text evidence="5">The sequence shown here is derived from an EMBL/GenBank/DDBJ whole genome shotgun (WGS) entry which is preliminary data.</text>
</comment>
<evidence type="ECO:0000256" key="3">
    <source>
        <dbReference type="SAM" id="Coils"/>
    </source>
</evidence>
<evidence type="ECO:0000313" key="5">
    <source>
        <dbReference type="EMBL" id="CAH0107633.1"/>
    </source>
</evidence>
<keyword evidence="4" id="KW-0732">Signal</keyword>
<name>A0A8J2RQF9_9CRUS</name>
<evidence type="ECO:0000256" key="4">
    <source>
        <dbReference type="SAM" id="SignalP"/>
    </source>
</evidence>
<keyword evidence="6" id="KW-1185">Reference proteome</keyword>
<feature type="signal peptide" evidence="4">
    <location>
        <begin position="1"/>
        <end position="18"/>
    </location>
</feature>
<keyword evidence="2" id="KW-0964">Secreted</keyword>
<protein>
    <submittedName>
        <fullName evidence="5">Uncharacterized protein</fullName>
    </submittedName>
</protein>
<evidence type="ECO:0000313" key="6">
    <source>
        <dbReference type="Proteomes" id="UP000789390"/>
    </source>
</evidence>
<dbReference type="GO" id="GO:0005576">
    <property type="term" value="C:extracellular region"/>
    <property type="evidence" value="ECO:0007669"/>
    <property type="project" value="UniProtKB-SubCell"/>
</dbReference>
<dbReference type="Proteomes" id="UP000789390">
    <property type="component" value="Unassembled WGS sequence"/>
</dbReference>
<dbReference type="GO" id="GO:0009986">
    <property type="term" value="C:cell surface"/>
    <property type="evidence" value="ECO:0007669"/>
    <property type="project" value="TreeGrafter"/>
</dbReference>
<feature type="chain" id="PRO_5035246090" evidence="4">
    <location>
        <begin position="19"/>
        <end position="1996"/>
    </location>
</feature>
<feature type="coiled-coil region" evidence="3">
    <location>
        <begin position="520"/>
        <end position="551"/>
    </location>
</feature>
<dbReference type="PANTHER" id="PTHR22918:SF6">
    <property type="entry name" value="EG:8D8.1 PROTEIN-RELATED"/>
    <property type="match status" value="1"/>
</dbReference>
<evidence type="ECO:0000256" key="2">
    <source>
        <dbReference type="ARBA" id="ARBA00022525"/>
    </source>
</evidence>
<dbReference type="EMBL" id="CAKKLH010000277">
    <property type="protein sequence ID" value="CAH0107633.1"/>
    <property type="molecule type" value="Genomic_DNA"/>
</dbReference>
<sequence length="1996" mass="221321">MLFVFTLSALLFVPCHLAFKIPDSGSVVANLWSEFELQLQDAVFQALDRHERHRRAAPIQDVWTGFVPDLHQHRDRLVVDSVNIVSSSRLNCVYQSSVLLDSVQHQRRHYTSTACGNSLNLYRLNSTTLQQTDAIRLSGDATSLEHFKLFDPESGQVFLFFLVLTPRSLQDKLELSVSQQLVHEFTGVQVFEVNGVFFCKLDKKADNQIRSGIFKLAISNSQVHFDLVTTSSFSDDSPIQICTVDGRGHLFHYDVDMKRLNTYLFDTLQLEHHQIFEADGVKDFQCFRIGSTHYLAFATFQSMKIFQYVDGFYESLQTLPLEGVSVIKPLSPPTYRDDTFLLISGFNETAEDSFIDILLLDASSLTFVPLYSSCSALTTENSLPHKMKPSDIGCLTAMENLDFSSLTSIILDQQLLLVISDGSVAWLLTVDVHLESVENPVARQLVGVQERIDATTSAAQKASTKSREFLEFSKGIVLYDSDVRLEGSWKVGTIDVPEVTMETLNQSKVDFNPESWIPGLDVFVDDLQKKMNELERLLDDIDGRLQGTIQNGTHDSVDFGHLIVDGSLLMNQLEVTKMSIEKLNGLPFDPLVTDVVRLDSERMIESLVLMGTLTTEALSAKQINGILVEDVLLRSDQQPKITGNLTINNNVSVVGDIIVGGTVNGIDFSRELLTSNDTHDSIKFTDDVVVVNLSVKEYINGVNATHVLPNVVVDKTLDVHLDKVHFDHLMIEGNLEIKSGKVNDIDIMALNASAIWLDTEQLIEGSIVFKQGVTAQEFLQVETLNGINFEDFIVKTTSLDDIVMTGEKVFLGNVTTRLLNVEKKVNNHNLHNAFTLDTNQTVNGSVHLLNGFEVPAGDLTVETVNGVDWEAVREHGVHPAILKLQGLNKNVTIRNLCSIGGSLAAGHFKVNGERLEDLLEDIVYANGYDIVVTGHKKFSSLKVNSLQVDGYINSLKLLEELLTSSTDQTISGRYDFQRYVDFSALDVKGRLNQYDLDELLGSVLQFDDTFNSVTCRLRFNHVSVSDQIIVNGSINGFPTEHMVLDGVDQTFTAPQKLVSPDFSSLKIGGNLNMTDVSSYVNGLDLDLFDRRRVTVSTDQWIKGAWMVDNISGDTLSFRTLNGLTVNEWNSSFVHAHSPTAQIIDADGFDINLLEVGGSITTSLNKINGYDLHGLSQVAGDIRNNLVFNTSVSFDHLEAEQIHVDGTVNDYFLQRLKDKVVHHNQKPRITGVKKFKTVQVKGDVDAALVNGRRLIDSFLHISADQTIESPIKFVDQVIAGDIKMIGDSATLNGVPNSLLFSSHTLTHNIHHGDIIFEQQIDVDSLEIKSLQSENWEQLVSSLARINDTNMFTGTVAFSNPVKIEGALTVGELNGVNVKKFVEDVVMMDIDANITSRKNFDQLETTRLSTQNLSSDSVYPDIISTARDAIRLDVNEIVNGTMVFDSVAVNQNVKVFTLNDQPFPSGFVTLDTDQELPDSMEVERLIMLGDILLEDGARVNGFDLKAECANTWMVDGDEKIQSHKIFQGQIELLGNLTVTQKVNGISDFDKEVVMLANVGALYGAPHFKDLTVRGNVVNVGLTNDIDLADLASRALYLDEPINTDAVWSIENNPTLLHGGNFLLPVEAKINDSPFNVGQLTGSASLNEPRILKAEERNVYNAALQWHDALRGAYFKMDHLDLSQTINLPHQVTALSELQMNNTSLLFIGTRGGSMVYSRKSNESSYNLAGIPPDTGNVSKWLSLPPDFAASLSTSGAKLWRIVSSDPFRMDLIEDFGPNVMDITDEAILNLRTVDRSKNVSKMNSTVALLNGVQVYERMKTPAEISNSTGHINSDYKMHNFRLGSRSMIALIMTFSPEVSANIVGCPGVRLFSTSTGSMKLEHIIPACDVRAITTFSHGNLPDEYLVLAEHEAVIVYHYEGASGYVEHFRLPYPTSTALHSWSIKSESGSDLLVAVAKSDRVAIHNCVTVEACSLQLLAQWLLMWLTSYLTRQWVPLTS</sequence>
<evidence type="ECO:0000256" key="1">
    <source>
        <dbReference type="ARBA" id="ARBA00004613"/>
    </source>
</evidence>
<gene>
    <name evidence="5" type="ORF">DGAL_LOCUS10953</name>
</gene>
<proteinExistence type="predicted"/>
<comment type="subcellular location">
    <subcellularLocation>
        <location evidence="1">Secreted</location>
    </subcellularLocation>
</comment>
<organism evidence="5 6">
    <name type="scientific">Daphnia galeata</name>
    <dbReference type="NCBI Taxonomy" id="27404"/>
    <lineage>
        <taxon>Eukaryota</taxon>
        <taxon>Metazoa</taxon>
        <taxon>Ecdysozoa</taxon>
        <taxon>Arthropoda</taxon>
        <taxon>Crustacea</taxon>
        <taxon>Branchiopoda</taxon>
        <taxon>Diplostraca</taxon>
        <taxon>Cladocera</taxon>
        <taxon>Anomopoda</taxon>
        <taxon>Daphniidae</taxon>
        <taxon>Daphnia</taxon>
    </lineage>
</organism>
<keyword evidence="3" id="KW-0175">Coiled coil</keyword>
<dbReference type="OrthoDB" id="6022258at2759"/>
<accession>A0A8J2RQF9</accession>
<dbReference type="InterPro" id="IPR051666">
    <property type="entry name" value="SP_Capacitation_Regulator"/>
</dbReference>
<dbReference type="PANTHER" id="PTHR22918">
    <property type="entry name" value="SEMINAL PLASMA PROTEIN"/>
    <property type="match status" value="1"/>
</dbReference>